<feature type="compositionally biased region" description="Basic and acidic residues" evidence="4">
    <location>
        <begin position="34"/>
        <end position="43"/>
    </location>
</feature>
<dbReference type="InterPro" id="IPR054472">
    <property type="entry name" value="WHD"/>
</dbReference>
<dbReference type="Proteomes" id="UP000030652">
    <property type="component" value="Unassembled WGS sequence"/>
</dbReference>
<dbReference type="InterPro" id="IPR003959">
    <property type="entry name" value="ATPase_AAA_core"/>
</dbReference>
<evidence type="ECO:0000256" key="2">
    <source>
        <dbReference type="ARBA" id="ARBA00022741"/>
    </source>
</evidence>
<accession>A0A0B0ELF0</accession>
<dbReference type="InterPro" id="IPR003593">
    <property type="entry name" value="AAA+_ATPase"/>
</dbReference>
<organism evidence="6 7">
    <name type="scientific">Candidatus Scalindua brodae</name>
    <dbReference type="NCBI Taxonomy" id="237368"/>
    <lineage>
        <taxon>Bacteria</taxon>
        <taxon>Pseudomonadati</taxon>
        <taxon>Planctomycetota</taxon>
        <taxon>Candidatus Brocadiia</taxon>
        <taxon>Candidatus Brocadiales</taxon>
        <taxon>Candidatus Scalinduaceae</taxon>
        <taxon>Candidatus Scalindua</taxon>
    </lineage>
</organism>
<feature type="region of interest" description="Disordered" evidence="4">
    <location>
        <begin position="34"/>
        <end position="61"/>
    </location>
</feature>
<evidence type="ECO:0000256" key="1">
    <source>
        <dbReference type="ARBA" id="ARBA00006914"/>
    </source>
</evidence>
<proteinExistence type="inferred from homology"/>
<name>A0A0B0ELF0_9BACT</name>
<dbReference type="PANTHER" id="PTHR23073">
    <property type="entry name" value="26S PROTEASOME REGULATORY SUBUNIT"/>
    <property type="match status" value="1"/>
</dbReference>
<protein>
    <submittedName>
        <fullName evidence="6">ATPase</fullName>
    </submittedName>
</protein>
<dbReference type="PATRIC" id="fig|237368.3.peg.930"/>
<evidence type="ECO:0000259" key="5">
    <source>
        <dbReference type="SMART" id="SM00382"/>
    </source>
</evidence>
<evidence type="ECO:0000256" key="3">
    <source>
        <dbReference type="ARBA" id="ARBA00022840"/>
    </source>
</evidence>
<dbReference type="Pfam" id="PF22977">
    <property type="entry name" value="WHD"/>
    <property type="match status" value="1"/>
</dbReference>
<evidence type="ECO:0000313" key="6">
    <source>
        <dbReference type="EMBL" id="KHE93424.1"/>
    </source>
</evidence>
<comment type="caution">
    <text evidence="6">The sequence shown here is derived from an EMBL/GenBank/DDBJ whole genome shotgun (WGS) entry which is preliminary data.</text>
</comment>
<dbReference type="Pfam" id="PF00004">
    <property type="entry name" value="AAA"/>
    <property type="match status" value="1"/>
</dbReference>
<dbReference type="SMART" id="SM00382">
    <property type="entry name" value="AAA"/>
    <property type="match status" value="1"/>
</dbReference>
<dbReference type="Gene3D" id="3.40.50.300">
    <property type="entry name" value="P-loop containing nucleotide triphosphate hydrolases"/>
    <property type="match status" value="1"/>
</dbReference>
<dbReference type="GO" id="GO:0005524">
    <property type="term" value="F:ATP binding"/>
    <property type="evidence" value="ECO:0007669"/>
    <property type="project" value="UniProtKB-KW"/>
</dbReference>
<dbReference type="SUPFAM" id="SSF52540">
    <property type="entry name" value="P-loop containing nucleoside triphosphate hydrolases"/>
    <property type="match status" value="1"/>
</dbReference>
<dbReference type="EMBL" id="JRYO01000058">
    <property type="protein sequence ID" value="KHE93424.1"/>
    <property type="molecule type" value="Genomic_DNA"/>
</dbReference>
<keyword evidence="3" id="KW-0067">ATP-binding</keyword>
<comment type="similarity">
    <text evidence="1">Belongs to the AAA ATPase family.</text>
</comment>
<sequence length="667" mass="74735">MTKETKTDWFEANKRYLMASIAIVREALEHKLKRGEDDAHNKEAPNVSLVEERDQSRNALPGPSTLDTLVATFGLSNFERDILLLCAGVELDSRITNACARYNLDAIHRSPTFNLALATLPDSHWSALTPDAPLRYWRLIEVGAGDSLTSSQLRIDERILNYLNGVTHLDERLHAILYPVEQTCELSPSHMDLVKRFVEIRAGRFYLGDLPVIQLCGIDPQLKKSIAAAGCRQLGLRLYSFALSSLPADAVERSAIIKLWERETALNGGALLFEYDNIESQDNLLKLQVLIRNVRDILIVSTRNPLSFGGRMAINLDVKMPDLSEQITLWNNALGPLASRLNGQLTPIVTQFRLSNSAIRAAGAEVVGAYMKEEKKESSSPDNLNEVLWNACLNQARPNLDDLAQRIHAKAGWDDLVLPDQQKKILFEIVTHLRHQARVYEEWGFAEKSERGLGISTLFSGPSGTGKTMAAEVLANELRLDLYRIDLSSVVSKYIGETEKQLRRVFDAAEQGGALLLFDEADALFGKRSEIKDSHDRYANIEVSYLLQRMEAYRGLAILTTNQKSSLDTAFLRRIRFIIQFPFPDAGQRGEIWQRVFPGKTPTEGLNFQRLSRLNISGGNIRNIALNAAFLAADQGRPVGMDDIKNAAFTEYIKIEKTLSAAETRDW</sequence>
<gene>
    <name evidence="6" type="ORF">SCABRO_00850</name>
</gene>
<dbReference type="eggNOG" id="COG0464">
    <property type="taxonomic scope" value="Bacteria"/>
</dbReference>
<dbReference type="InterPro" id="IPR050221">
    <property type="entry name" value="26S_Proteasome_ATPase"/>
</dbReference>
<feature type="domain" description="AAA+ ATPase" evidence="5">
    <location>
        <begin position="453"/>
        <end position="585"/>
    </location>
</feature>
<dbReference type="CDD" id="cd19481">
    <property type="entry name" value="RecA-like_protease"/>
    <property type="match status" value="1"/>
</dbReference>
<evidence type="ECO:0000313" key="7">
    <source>
        <dbReference type="Proteomes" id="UP000030652"/>
    </source>
</evidence>
<dbReference type="InterPro" id="IPR027417">
    <property type="entry name" value="P-loop_NTPase"/>
</dbReference>
<evidence type="ECO:0000256" key="4">
    <source>
        <dbReference type="SAM" id="MobiDB-lite"/>
    </source>
</evidence>
<reference evidence="6 7" key="1">
    <citation type="submission" date="2014-10" db="EMBL/GenBank/DDBJ databases">
        <title>Draft genome of anammox bacterium scalindua brodae, obtained using differential coverage binning of sequence data from two enrichment reactors.</title>
        <authorList>
            <person name="Speth D.R."/>
            <person name="Russ L."/>
            <person name="Kartal B."/>
            <person name="Op den Camp H.J."/>
            <person name="Dutilh B.E."/>
            <person name="Jetten M.S."/>
        </authorList>
    </citation>
    <scope>NUCLEOTIDE SEQUENCE [LARGE SCALE GENOMIC DNA]</scope>
    <source>
        <strain evidence="6">RU1</strain>
    </source>
</reference>
<dbReference type="GO" id="GO:0016887">
    <property type="term" value="F:ATP hydrolysis activity"/>
    <property type="evidence" value="ECO:0007669"/>
    <property type="project" value="InterPro"/>
</dbReference>
<keyword evidence="2" id="KW-0547">Nucleotide-binding</keyword>
<dbReference type="AlphaFoldDB" id="A0A0B0ELF0"/>